<proteinExistence type="predicted"/>
<dbReference type="EMBL" id="FRBL01000003">
    <property type="protein sequence ID" value="SHL37842.1"/>
    <property type="molecule type" value="Genomic_DNA"/>
</dbReference>
<accession>A0A1M7A528</accession>
<dbReference type="PANTHER" id="PTHR11715">
    <property type="entry name" value="GLYCINE CLEAVAGE SYSTEM H PROTEIN"/>
    <property type="match status" value="1"/>
</dbReference>
<dbReference type="GO" id="GO:0009249">
    <property type="term" value="P:protein lipoylation"/>
    <property type="evidence" value="ECO:0007669"/>
    <property type="project" value="TreeGrafter"/>
</dbReference>
<organism evidence="2 3">
    <name type="scientific">Chitinophaga jiangningensis</name>
    <dbReference type="NCBI Taxonomy" id="1419482"/>
    <lineage>
        <taxon>Bacteria</taxon>
        <taxon>Pseudomonadati</taxon>
        <taxon>Bacteroidota</taxon>
        <taxon>Chitinophagia</taxon>
        <taxon>Chitinophagales</taxon>
        <taxon>Chitinophagaceae</taxon>
        <taxon>Chitinophaga</taxon>
    </lineage>
</organism>
<evidence type="ECO:0000256" key="1">
    <source>
        <dbReference type="ARBA" id="ARBA00022823"/>
    </source>
</evidence>
<dbReference type="RefSeq" id="WP_073079813.1">
    <property type="nucleotide sequence ID" value="NZ_FRBL01000003.1"/>
</dbReference>
<dbReference type="GO" id="GO:0005737">
    <property type="term" value="C:cytoplasm"/>
    <property type="evidence" value="ECO:0007669"/>
    <property type="project" value="TreeGrafter"/>
</dbReference>
<dbReference type="PANTHER" id="PTHR11715:SF3">
    <property type="entry name" value="GLYCINE CLEAVAGE SYSTEM H PROTEIN-RELATED"/>
    <property type="match status" value="1"/>
</dbReference>
<keyword evidence="3" id="KW-1185">Reference proteome</keyword>
<evidence type="ECO:0000313" key="2">
    <source>
        <dbReference type="EMBL" id="SHL37842.1"/>
    </source>
</evidence>
<dbReference type="OrthoDB" id="667483at2"/>
<dbReference type="Proteomes" id="UP000184420">
    <property type="component" value="Unassembled WGS sequence"/>
</dbReference>
<dbReference type="Pfam" id="PF01597">
    <property type="entry name" value="GCV_H"/>
    <property type="match status" value="1"/>
</dbReference>
<dbReference type="GO" id="GO:0019464">
    <property type="term" value="P:glycine decarboxylation via glycine cleavage system"/>
    <property type="evidence" value="ECO:0007669"/>
    <property type="project" value="InterPro"/>
</dbReference>
<protein>
    <submittedName>
        <fullName evidence="2">Glycine cleavage system H protein (Lipoate-binding)</fullName>
    </submittedName>
</protein>
<dbReference type="InterPro" id="IPR002930">
    <property type="entry name" value="GCV_H"/>
</dbReference>
<reference evidence="2 3" key="1">
    <citation type="submission" date="2016-11" db="EMBL/GenBank/DDBJ databases">
        <authorList>
            <person name="Jaros S."/>
            <person name="Januszkiewicz K."/>
            <person name="Wedrychowicz H."/>
        </authorList>
    </citation>
    <scope>NUCLEOTIDE SEQUENCE [LARGE SCALE GENOMIC DNA]</scope>
    <source>
        <strain evidence="2 3">DSM 27406</strain>
    </source>
</reference>
<dbReference type="GO" id="GO:0005960">
    <property type="term" value="C:glycine cleavage complex"/>
    <property type="evidence" value="ECO:0007669"/>
    <property type="project" value="InterPro"/>
</dbReference>
<dbReference type="STRING" id="1419482.SAMN05444266_103131"/>
<keyword evidence="1" id="KW-0450">Lipoyl</keyword>
<evidence type="ECO:0000313" key="3">
    <source>
        <dbReference type="Proteomes" id="UP000184420"/>
    </source>
</evidence>
<gene>
    <name evidence="2" type="ORF">SAMN05444266_103131</name>
</gene>
<dbReference type="InterPro" id="IPR033753">
    <property type="entry name" value="GCV_H/Fam206"/>
</dbReference>
<dbReference type="Gene3D" id="2.40.50.100">
    <property type="match status" value="1"/>
</dbReference>
<name>A0A1M7A528_9BACT</name>
<dbReference type="SUPFAM" id="SSF51230">
    <property type="entry name" value="Single hybrid motif"/>
    <property type="match status" value="1"/>
</dbReference>
<dbReference type="AlphaFoldDB" id="A0A1M7A528"/>
<sequence>MKVSINSRPRIHFTTSHEWIDFNGSVGFVGVSAHRLKNINNITNIKWLNPKGIIDKGTPIAEIHTPDEIIYIHAPIHCKYLGKNQHLTGNLNLVLESPQDKGWVFFVTPLKFHNHDPLLTQENYQKMIRLQLK</sequence>
<dbReference type="InterPro" id="IPR011053">
    <property type="entry name" value="Single_hybrid_motif"/>
</dbReference>